<dbReference type="AlphaFoldDB" id="A0A0R1GRL1"/>
<dbReference type="Proteomes" id="UP000051461">
    <property type="component" value="Unassembled WGS sequence"/>
</dbReference>
<evidence type="ECO:0000313" key="2">
    <source>
        <dbReference type="Proteomes" id="UP000051461"/>
    </source>
</evidence>
<gene>
    <name evidence="1" type="ORF">FC07_GL000613</name>
</gene>
<sequence>MAVRTFKRDVAKWTKEMAAETHTNFTAIQNGLYGVLRTKLKLKSMNGLTDDQVPEARELFNQYKQFMA</sequence>
<dbReference type="PATRIC" id="fig|1423726.3.peg.631"/>
<evidence type="ECO:0000313" key="1">
    <source>
        <dbReference type="EMBL" id="KRK34404.1"/>
    </source>
</evidence>
<accession>A0A0R1GRL1</accession>
<proteinExistence type="predicted"/>
<reference evidence="1 2" key="1">
    <citation type="journal article" date="2015" name="Genome Announc.">
        <title>Expanding the biotechnology potential of lactobacilli through comparative genomics of 213 strains and associated genera.</title>
        <authorList>
            <person name="Sun Z."/>
            <person name="Harris H.M."/>
            <person name="McCann A."/>
            <person name="Guo C."/>
            <person name="Argimon S."/>
            <person name="Zhang W."/>
            <person name="Yang X."/>
            <person name="Jeffery I.B."/>
            <person name="Cooney J.C."/>
            <person name="Kagawa T.F."/>
            <person name="Liu W."/>
            <person name="Song Y."/>
            <person name="Salvetti E."/>
            <person name="Wrobel A."/>
            <person name="Rasinkangas P."/>
            <person name="Parkhill J."/>
            <person name="Rea M.C."/>
            <person name="O'Sullivan O."/>
            <person name="Ritari J."/>
            <person name="Douillard F.P."/>
            <person name="Paul Ross R."/>
            <person name="Yang R."/>
            <person name="Briner A.E."/>
            <person name="Felis G.E."/>
            <person name="de Vos W.M."/>
            <person name="Barrangou R."/>
            <person name="Klaenhammer T.R."/>
            <person name="Caufield P.W."/>
            <person name="Cui Y."/>
            <person name="Zhang H."/>
            <person name="O'Toole P.W."/>
        </authorList>
    </citation>
    <scope>NUCLEOTIDE SEQUENCE [LARGE SCALE GENOMIC DNA]</scope>
    <source>
        <strain evidence="1 2">DSM 20003</strain>
    </source>
</reference>
<protein>
    <submittedName>
        <fullName evidence="1">Uncharacterized protein</fullName>
    </submittedName>
</protein>
<keyword evidence="2" id="KW-1185">Reference proteome</keyword>
<comment type="caution">
    <text evidence="1">The sequence shown here is derived from an EMBL/GenBank/DDBJ whole genome shotgun (WGS) entry which is preliminary data.</text>
</comment>
<dbReference type="EMBL" id="AZDA01000092">
    <property type="protein sequence ID" value="KRK34404.1"/>
    <property type="molecule type" value="Genomic_DNA"/>
</dbReference>
<name>A0A0R1GRL1_9LACO</name>
<dbReference type="STRING" id="1423726.FC07_GL000613"/>
<organism evidence="1 2">
    <name type="scientific">Loigolactobacillus bifermentans DSM 20003</name>
    <dbReference type="NCBI Taxonomy" id="1423726"/>
    <lineage>
        <taxon>Bacteria</taxon>
        <taxon>Bacillati</taxon>
        <taxon>Bacillota</taxon>
        <taxon>Bacilli</taxon>
        <taxon>Lactobacillales</taxon>
        <taxon>Lactobacillaceae</taxon>
        <taxon>Loigolactobacillus</taxon>
    </lineage>
</organism>